<evidence type="ECO:0000313" key="1">
    <source>
        <dbReference type="EMBL" id="KJD45469.1"/>
    </source>
</evidence>
<dbReference type="AlphaFoldDB" id="A0A0D7X2K6"/>
<keyword evidence="2" id="KW-1185">Reference proteome</keyword>
<comment type="caution">
    <text evidence="1">The sequence shown here is derived from an EMBL/GenBank/DDBJ whole genome shotgun (WGS) entry which is preliminary data.</text>
</comment>
<protein>
    <recommendedName>
        <fullName evidence="3">Peptidase C51 domain-containing protein</fullName>
    </recommendedName>
</protein>
<name>A0A0D7X2K6_9BACL</name>
<dbReference type="EMBL" id="JTHP01000019">
    <property type="protein sequence ID" value="KJD45469.1"/>
    <property type="molecule type" value="Genomic_DNA"/>
</dbReference>
<evidence type="ECO:0008006" key="3">
    <source>
        <dbReference type="Google" id="ProtNLM"/>
    </source>
</evidence>
<dbReference type="Gene3D" id="3.90.1720.10">
    <property type="entry name" value="endopeptidase domain like (from Nostoc punctiforme)"/>
    <property type="match status" value="1"/>
</dbReference>
<reference evidence="1 2" key="1">
    <citation type="submission" date="2014-11" db="EMBL/GenBank/DDBJ databases">
        <title>Draft Genome Sequences of Paenibacillus polymyxa NRRL B-30509 and Paenibacillus terrae NRRL B-30644, Strains from a Poultry Environment that Produce Tridecaptin A and Paenicidins.</title>
        <authorList>
            <person name="van Belkum M.J."/>
            <person name="Lohans C.T."/>
            <person name="Vederas J.C."/>
        </authorList>
    </citation>
    <scope>NUCLEOTIDE SEQUENCE [LARGE SCALE GENOMIC DNA]</scope>
    <source>
        <strain evidence="1 2">NRRL B-30644</strain>
    </source>
</reference>
<dbReference type="OrthoDB" id="2087890at2"/>
<gene>
    <name evidence="1" type="ORF">QD47_11525</name>
</gene>
<proteinExistence type="predicted"/>
<sequence>MERTAKTYTAAIDSLNVESNYLPKGGVTHCNEFAQDVMKKMSAALPGGLANEMADALSNKKAPGWYAVTFSDAQKRANLGYPTIGIKKETGHGHVVVVRPKGSSITVLKEVQVAQAGTSNFNSKTINWSWKAADLPGVKFYTHD</sequence>
<evidence type="ECO:0000313" key="2">
    <source>
        <dbReference type="Proteomes" id="UP000032534"/>
    </source>
</evidence>
<organism evidence="1 2">
    <name type="scientific">Paenibacillus terrae</name>
    <dbReference type="NCBI Taxonomy" id="159743"/>
    <lineage>
        <taxon>Bacteria</taxon>
        <taxon>Bacillati</taxon>
        <taxon>Bacillota</taxon>
        <taxon>Bacilli</taxon>
        <taxon>Bacillales</taxon>
        <taxon>Paenibacillaceae</taxon>
        <taxon>Paenibacillus</taxon>
    </lineage>
</organism>
<dbReference type="PATRIC" id="fig|159743.3.peg.2572"/>
<dbReference type="RefSeq" id="WP_044646265.1">
    <property type="nucleotide sequence ID" value="NZ_JTHP01000019.1"/>
</dbReference>
<accession>A0A0D7X2K6</accession>
<dbReference type="Proteomes" id="UP000032534">
    <property type="component" value="Unassembled WGS sequence"/>
</dbReference>